<protein>
    <submittedName>
        <fullName evidence="2">Uncharacterized protein</fullName>
    </submittedName>
</protein>
<keyword evidence="1" id="KW-0472">Membrane</keyword>
<feature type="non-terminal residue" evidence="2">
    <location>
        <position position="1"/>
    </location>
</feature>
<evidence type="ECO:0000313" key="2">
    <source>
        <dbReference type="EMBL" id="CRZ03682.1"/>
    </source>
</evidence>
<evidence type="ECO:0000256" key="1">
    <source>
        <dbReference type="SAM" id="Phobius"/>
    </source>
</evidence>
<feature type="non-terminal residue" evidence="2">
    <location>
        <position position="304"/>
    </location>
</feature>
<feature type="transmembrane region" description="Helical" evidence="1">
    <location>
        <begin position="126"/>
        <end position="147"/>
    </location>
</feature>
<sequence length="304" mass="32540">LGVLRNISLEFTQTQDLLKFIPAELSSLVARNRTSSDEVERSSRWLGIRCLARSPLISAAVFLGIAVALCSIFIDPHQVVDSIIANPSFTRSIAIDALISSLTPFGFGVISSSVSYFSSSLEAGNAVIIAQVVSLSCTVVLNAILGVSIEWDLVIFASSGSMIGSVIAVNVIDGVFTKSLMHLASGAIFLAFSVIVGFAQRSLGGRTVKKIQNVASHDRFDIILFGIFGGIFSTLNGFGAGLLIYFFVDSYFQLHDCVGCPTGILIAAIHSIFQLVYFRLNGMITGNLVSNNLYTIVFPVVLII</sequence>
<feature type="transmembrane region" description="Helical" evidence="1">
    <location>
        <begin position="94"/>
        <end position="114"/>
    </location>
</feature>
<keyword evidence="1" id="KW-1133">Transmembrane helix</keyword>
<feature type="transmembrane region" description="Helical" evidence="1">
    <location>
        <begin position="50"/>
        <end position="74"/>
    </location>
</feature>
<keyword evidence="1" id="KW-0812">Transmembrane</keyword>
<reference evidence="2" key="1">
    <citation type="submission" date="2015-04" db="EMBL/GenBank/DDBJ databases">
        <title>The genome sequence of the plant pathogenic Rhizarian Plasmodiophora brassicae reveals insights in its biotrophic life cycle and the origin of chitin synthesis.</title>
        <authorList>
            <person name="Schwelm A."/>
            <person name="Fogelqvist J."/>
            <person name="Knaust A."/>
            <person name="Julke S."/>
            <person name="Lilja T."/>
            <person name="Dhandapani V."/>
            <person name="Bonilla-Rosso G."/>
            <person name="Karlsson M."/>
            <person name="Shevchenko A."/>
            <person name="Choi S.R."/>
            <person name="Kim H.G."/>
            <person name="Park J.Y."/>
            <person name="Lim Y.P."/>
            <person name="Ludwig-Muller J."/>
            <person name="Dixelius C."/>
        </authorList>
    </citation>
    <scope>NUCLEOTIDE SEQUENCE</scope>
    <source>
        <tissue evidence="2">Potato root galls</tissue>
    </source>
</reference>
<name>A0A0H5QPY7_9EUKA</name>
<feature type="transmembrane region" description="Helical" evidence="1">
    <location>
        <begin position="183"/>
        <end position="203"/>
    </location>
</feature>
<feature type="transmembrane region" description="Helical" evidence="1">
    <location>
        <begin position="223"/>
        <end position="248"/>
    </location>
</feature>
<feature type="transmembrane region" description="Helical" evidence="1">
    <location>
        <begin position="153"/>
        <end position="176"/>
    </location>
</feature>
<accession>A0A0H5QPY7</accession>
<organism evidence="2">
    <name type="scientific">Spongospora subterranea</name>
    <dbReference type="NCBI Taxonomy" id="70186"/>
    <lineage>
        <taxon>Eukaryota</taxon>
        <taxon>Sar</taxon>
        <taxon>Rhizaria</taxon>
        <taxon>Endomyxa</taxon>
        <taxon>Phytomyxea</taxon>
        <taxon>Plasmodiophorida</taxon>
        <taxon>Plasmodiophoridae</taxon>
        <taxon>Spongospora</taxon>
    </lineage>
</organism>
<feature type="transmembrane region" description="Helical" evidence="1">
    <location>
        <begin position="260"/>
        <end position="278"/>
    </location>
</feature>
<feature type="transmembrane region" description="Helical" evidence="1">
    <location>
        <begin position="284"/>
        <end position="303"/>
    </location>
</feature>
<dbReference type="PANTHER" id="PTHR31154">
    <property type="entry name" value="MEMBRANE TRANSPORTER PROTEIN"/>
    <property type="match status" value="1"/>
</dbReference>
<dbReference type="AlphaFoldDB" id="A0A0H5QPY7"/>
<dbReference type="EMBL" id="HACM01003240">
    <property type="protein sequence ID" value="CRZ03682.1"/>
    <property type="molecule type" value="Transcribed_RNA"/>
</dbReference>
<dbReference type="PANTHER" id="PTHR31154:SF4">
    <property type="entry name" value="MEMBRANE TRANSPORTER PROTEIN"/>
    <property type="match status" value="1"/>
</dbReference>
<proteinExistence type="predicted"/>